<dbReference type="EMBL" id="BAAAZE010000008">
    <property type="protein sequence ID" value="GAA4020807.1"/>
    <property type="molecule type" value="Genomic_DNA"/>
</dbReference>
<dbReference type="Gene3D" id="3.40.50.10610">
    <property type="entry name" value="ABC-type transport auxiliary lipoprotein component"/>
    <property type="match status" value="1"/>
</dbReference>
<dbReference type="PROSITE" id="PS51257">
    <property type="entry name" value="PROKAR_LIPOPROTEIN"/>
    <property type="match status" value="1"/>
</dbReference>
<dbReference type="RefSeq" id="WP_344762855.1">
    <property type="nucleotide sequence ID" value="NZ_BAAAZE010000008.1"/>
</dbReference>
<proteinExistence type="predicted"/>
<accession>A0ABP7T4L4</accession>
<comment type="caution">
    <text evidence="3">The sequence shown here is derived from an EMBL/GenBank/DDBJ whole genome shotgun (WGS) entry which is preliminary data.</text>
</comment>
<protein>
    <submittedName>
        <fullName evidence="3">ABC-type transport auxiliary lipoprotein family protein</fullName>
    </submittedName>
</protein>
<keyword evidence="4" id="KW-1185">Reference proteome</keyword>
<dbReference type="SUPFAM" id="SSF159594">
    <property type="entry name" value="XCC0632-like"/>
    <property type="match status" value="1"/>
</dbReference>
<evidence type="ECO:0000313" key="4">
    <source>
        <dbReference type="Proteomes" id="UP001501353"/>
    </source>
</evidence>
<feature type="signal peptide" evidence="1">
    <location>
        <begin position="1"/>
        <end position="24"/>
    </location>
</feature>
<dbReference type="InterPro" id="IPR005586">
    <property type="entry name" value="ABC_trans_aux"/>
</dbReference>
<evidence type="ECO:0000313" key="3">
    <source>
        <dbReference type="EMBL" id="GAA4020807.1"/>
    </source>
</evidence>
<name>A0ABP7T4L4_9BURK</name>
<organism evidence="3 4">
    <name type="scientific">Actimicrobium antarcticum</name>
    <dbReference type="NCBI Taxonomy" id="1051899"/>
    <lineage>
        <taxon>Bacteria</taxon>
        <taxon>Pseudomonadati</taxon>
        <taxon>Pseudomonadota</taxon>
        <taxon>Betaproteobacteria</taxon>
        <taxon>Burkholderiales</taxon>
        <taxon>Oxalobacteraceae</taxon>
        <taxon>Actimicrobium</taxon>
    </lineage>
</organism>
<reference evidence="4" key="1">
    <citation type="journal article" date="2019" name="Int. J. Syst. Evol. Microbiol.">
        <title>The Global Catalogue of Microorganisms (GCM) 10K type strain sequencing project: providing services to taxonomists for standard genome sequencing and annotation.</title>
        <authorList>
            <consortium name="The Broad Institute Genomics Platform"/>
            <consortium name="The Broad Institute Genome Sequencing Center for Infectious Disease"/>
            <person name="Wu L."/>
            <person name="Ma J."/>
        </authorList>
    </citation>
    <scope>NUCLEOTIDE SEQUENCE [LARGE SCALE GENOMIC DNA]</scope>
    <source>
        <strain evidence="4">JCM 16673</strain>
    </source>
</reference>
<feature type="domain" description="ABC-type transport auxiliary lipoprotein component" evidence="2">
    <location>
        <begin position="42"/>
        <end position="193"/>
    </location>
</feature>
<keyword evidence="3" id="KW-0449">Lipoprotein</keyword>
<keyword evidence="1" id="KW-0732">Signal</keyword>
<dbReference type="Pfam" id="PF03886">
    <property type="entry name" value="ABC_trans_aux"/>
    <property type="match status" value="1"/>
</dbReference>
<sequence length="206" mass="21787">MNRSFRLPCLLLAGLLLLAGCATTTRPVALFDLGPLHPVTHAVPGAALALPPLSIATATSSPFLDSPRMVYRLAYANDQQPHQYAESSWTMAPAPMLEQRLKARLGQVGNPVVAGSDGAINVPLVRLDTDEFVQVFSSPTQSDARVTVRVAVFNGRILLAQKTFTQQRPAASADAAGGARALADASDALITELVGWLATLPLPPKK</sequence>
<gene>
    <name evidence="3" type="ORF">GCM10022212_16960</name>
</gene>
<feature type="chain" id="PRO_5045708223" evidence="1">
    <location>
        <begin position="25"/>
        <end position="206"/>
    </location>
</feature>
<evidence type="ECO:0000256" key="1">
    <source>
        <dbReference type="SAM" id="SignalP"/>
    </source>
</evidence>
<evidence type="ECO:0000259" key="2">
    <source>
        <dbReference type="Pfam" id="PF03886"/>
    </source>
</evidence>
<dbReference type="Proteomes" id="UP001501353">
    <property type="component" value="Unassembled WGS sequence"/>
</dbReference>